<name>A0A1H1UZ13_9GAMM</name>
<organism evidence="1 2">
    <name type="scientific">Halopseudomonas litoralis</name>
    <dbReference type="NCBI Taxonomy" id="797277"/>
    <lineage>
        <taxon>Bacteria</taxon>
        <taxon>Pseudomonadati</taxon>
        <taxon>Pseudomonadota</taxon>
        <taxon>Gammaproteobacteria</taxon>
        <taxon>Pseudomonadales</taxon>
        <taxon>Pseudomonadaceae</taxon>
        <taxon>Halopseudomonas</taxon>
    </lineage>
</organism>
<protein>
    <recommendedName>
        <fullName evidence="3">Phytanoyl-CoA dioxygenase (PhyH)</fullName>
    </recommendedName>
</protein>
<dbReference type="STRING" id="797277.SAMN05216198_2748"/>
<dbReference type="RefSeq" id="WP_231702204.1">
    <property type="nucleotide sequence ID" value="NZ_LT629748.1"/>
</dbReference>
<gene>
    <name evidence="1" type="ORF">SAMN05216198_2748</name>
</gene>
<evidence type="ECO:0000313" key="2">
    <source>
        <dbReference type="Proteomes" id="UP000243426"/>
    </source>
</evidence>
<keyword evidence="2" id="KW-1185">Reference proteome</keyword>
<accession>A0A1H1UZ13</accession>
<evidence type="ECO:0008006" key="3">
    <source>
        <dbReference type="Google" id="ProtNLM"/>
    </source>
</evidence>
<dbReference type="AlphaFoldDB" id="A0A1H1UZ13"/>
<evidence type="ECO:0000313" key="1">
    <source>
        <dbReference type="EMBL" id="SDS77531.1"/>
    </source>
</evidence>
<dbReference type="SUPFAM" id="SSF51197">
    <property type="entry name" value="Clavaminate synthase-like"/>
    <property type="match status" value="1"/>
</dbReference>
<reference evidence="2" key="1">
    <citation type="submission" date="2016-10" db="EMBL/GenBank/DDBJ databases">
        <authorList>
            <person name="Varghese N."/>
            <person name="Submissions S."/>
        </authorList>
    </citation>
    <scope>NUCLEOTIDE SEQUENCE [LARGE SCALE GENOMIC DNA]</scope>
    <source>
        <strain evidence="2">2SM5</strain>
    </source>
</reference>
<dbReference type="Proteomes" id="UP000243426">
    <property type="component" value="Chromosome I"/>
</dbReference>
<dbReference type="EMBL" id="LT629748">
    <property type="protein sequence ID" value="SDS77531.1"/>
    <property type="molecule type" value="Genomic_DNA"/>
</dbReference>
<dbReference type="Gene3D" id="2.60.120.620">
    <property type="entry name" value="q2cbj1_9rhob like domain"/>
    <property type="match status" value="1"/>
</dbReference>
<proteinExistence type="predicted"/>
<sequence length="256" mass="29161">MTATFKEIDTQTRNQLVADIRKQGFACIHDYLDTKQLNRLRAELSAQAVQHQGNYFAYHGGPTVERSLLGLMAESDQFRSLLDSVHRLSCAKPAHDTVIRQVLRCVQGYTGRRESNAFHYDASLVTALVPIEIPEDTEQCGHLLMFPNLRPVRSSAIFNVVEKTLLQNRLSRRLLVTAITRGWVQPLRLILQPGNLYLFWGYRSLHANEPCSPTHRRATALFHYGAPHAGSLLTRLTLKVTEQRARRRSRPPLENL</sequence>